<keyword evidence="1" id="KW-0175">Coiled coil</keyword>
<dbReference type="PANTHER" id="PTHR46270:SF2">
    <property type="entry name" value="TIR DOMAIN-CONTAINING PROTEIN"/>
    <property type="match status" value="1"/>
</dbReference>
<feature type="region of interest" description="Disordered" evidence="2">
    <location>
        <begin position="191"/>
        <end position="280"/>
    </location>
</feature>
<dbReference type="PANTHER" id="PTHR46270">
    <property type="entry name" value="ARMADILLO-TYPE FOLD-RELATED"/>
    <property type="match status" value="1"/>
</dbReference>
<sequence>MYKKYKESLRTSAVTVHGALGFKRLLNNAVYSQDTVDTKSQGRAKDTKGDGASAEASQEEYIEDAREALKEIKHQQEAEQLLKENLHLAGTFLKGINCLKSINSSEPLAEQLKLFQDELFNITEENMSAVVEFLNAISFGKKIFKKYRSTLKALSMDHFVDDEENTGVEEEVGEDGYEDENEEYYGYVESEDQTDMEEWQDEEEQGETEGQGEEELGETEEGQDVDDQDVLGQEIEDQEVTEEGEEGGYEGETEGGQEEEDYGETVDGQEEEHQCESEEEFGVEDYLDVGAEDRQVTMEVLRCIRNLWGSLSENDKFSSKLAADGVLKVLVGDIETRSNDVDTKLVSNDSFTSTLATIFNIARQSSARDQFKEYQVVDKLKIFLDRPSVSYIVILTLALIIDDNQKDVITMTNATFHDIMKSARTAWKAKDKQYAGWRLRELLLALCGLAKNDVRKKLMVQRGVLTLICNVLMDENDHAKEEATKLLWELSFHEENKGVIEKNKPLMNAVKVLTSCPNKETVRAAQGVLWSIESHKSAAKTVSVNEKIEGHIMISYQWADQPVLIKVREELQKANFKTWMDLDDMEGSTMSAMAEAVDNAAVVLICMSEKYKESQNCRAEAEYTYKRKKPFIPLLMQRGYESTGWLGLMVGTRLFYEFSSKA</sequence>
<evidence type="ECO:0000259" key="3">
    <source>
        <dbReference type="Pfam" id="PF13676"/>
    </source>
</evidence>
<organism evidence="4 5">
    <name type="scientific">Lymnaea stagnalis</name>
    <name type="common">Great pond snail</name>
    <name type="synonym">Helix stagnalis</name>
    <dbReference type="NCBI Taxonomy" id="6523"/>
    <lineage>
        <taxon>Eukaryota</taxon>
        <taxon>Metazoa</taxon>
        <taxon>Spiralia</taxon>
        <taxon>Lophotrochozoa</taxon>
        <taxon>Mollusca</taxon>
        <taxon>Gastropoda</taxon>
        <taxon>Heterobranchia</taxon>
        <taxon>Euthyneura</taxon>
        <taxon>Panpulmonata</taxon>
        <taxon>Hygrophila</taxon>
        <taxon>Lymnaeoidea</taxon>
        <taxon>Lymnaeidae</taxon>
        <taxon>Lymnaea</taxon>
    </lineage>
</organism>
<evidence type="ECO:0000313" key="5">
    <source>
        <dbReference type="Proteomes" id="UP001497497"/>
    </source>
</evidence>
<dbReference type="EMBL" id="CAXITT010000215">
    <property type="protein sequence ID" value="CAL1535937.1"/>
    <property type="molecule type" value="Genomic_DNA"/>
</dbReference>
<dbReference type="InterPro" id="IPR035897">
    <property type="entry name" value="Toll_tir_struct_dom_sf"/>
</dbReference>
<evidence type="ECO:0000313" key="4">
    <source>
        <dbReference type="EMBL" id="CAL1535937.1"/>
    </source>
</evidence>
<dbReference type="InterPro" id="IPR011989">
    <property type="entry name" value="ARM-like"/>
</dbReference>
<proteinExistence type="predicted"/>
<accession>A0AAV2HSU4</accession>
<dbReference type="SUPFAM" id="SSF48371">
    <property type="entry name" value="ARM repeat"/>
    <property type="match status" value="1"/>
</dbReference>
<dbReference type="Gene3D" id="3.40.50.10140">
    <property type="entry name" value="Toll/interleukin-1 receptor homology (TIR) domain"/>
    <property type="match status" value="1"/>
</dbReference>
<name>A0AAV2HSU4_LYMST</name>
<evidence type="ECO:0000256" key="2">
    <source>
        <dbReference type="SAM" id="MobiDB-lite"/>
    </source>
</evidence>
<dbReference type="Pfam" id="PF13676">
    <property type="entry name" value="TIR_2"/>
    <property type="match status" value="1"/>
</dbReference>
<dbReference type="Proteomes" id="UP001497497">
    <property type="component" value="Unassembled WGS sequence"/>
</dbReference>
<dbReference type="SUPFAM" id="SSF52200">
    <property type="entry name" value="Toll/Interleukin receptor TIR domain"/>
    <property type="match status" value="1"/>
</dbReference>
<gene>
    <name evidence="4" type="ORF">GSLYS_00009879001</name>
</gene>
<keyword evidence="5" id="KW-1185">Reference proteome</keyword>
<dbReference type="InterPro" id="IPR016024">
    <property type="entry name" value="ARM-type_fold"/>
</dbReference>
<dbReference type="AlphaFoldDB" id="A0AAV2HSU4"/>
<dbReference type="GO" id="GO:0007165">
    <property type="term" value="P:signal transduction"/>
    <property type="evidence" value="ECO:0007669"/>
    <property type="project" value="InterPro"/>
</dbReference>
<evidence type="ECO:0000256" key="1">
    <source>
        <dbReference type="SAM" id="Coils"/>
    </source>
</evidence>
<protein>
    <recommendedName>
        <fullName evidence="3">TIR domain-containing protein</fullName>
    </recommendedName>
</protein>
<feature type="region of interest" description="Disordered" evidence="2">
    <location>
        <begin position="36"/>
        <end position="57"/>
    </location>
</feature>
<dbReference type="Gene3D" id="1.25.10.10">
    <property type="entry name" value="Leucine-rich Repeat Variant"/>
    <property type="match status" value="1"/>
</dbReference>
<feature type="compositionally biased region" description="Acidic residues" evidence="2">
    <location>
        <begin position="191"/>
        <end position="270"/>
    </location>
</feature>
<feature type="coiled-coil region" evidence="1">
    <location>
        <begin position="58"/>
        <end position="85"/>
    </location>
</feature>
<comment type="caution">
    <text evidence="4">The sequence shown here is derived from an EMBL/GenBank/DDBJ whole genome shotgun (WGS) entry which is preliminary data.</text>
</comment>
<dbReference type="InterPro" id="IPR000157">
    <property type="entry name" value="TIR_dom"/>
</dbReference>
<reference evidence="4 5" key="1">
    <citation type="submission" date="2024-04" db="EMBL/GenBank/DDBJ databases">
        <authorList>
            <consortium name="Genoscope - CEA"/>
            <person name="William W."/>
        </authorList>
    </citation>
    <scope>NUCLEOTIDE SEQUENCE [LARGE SCALE GENOMIC DNA]</scope>
</reference>
<feature type="domain" description="TIR" evidence="3">
    <location>
        <begin position="552"/>
        <end position="638"/>
    </location>
</feature>